<dbReference type="Gene3D" id="1.10.3700.10">
    <property type="entry name" value="AGR C 984p-like"/>
    <property type="match status" value="3"/>
</dbReference>
<dbReference type="RefSeq" id="WP_165690884.1">
    <property type="nucleotide sequence ID" value="NZ_FUXL01000013.1"/>
</dbReference>
<evidence type="ECO:0000313" key="1">
    <source>
        <dbReference type="EMBL" id="SKA30537.1"/>
    </source>
</evidence>
<protein>
    <recommendedName>
        <fullName evidence="3">DUF1217 domain-containing protein</fullName>
    </recommendedName>
</protein>
<dbReference type="AlphaFoldDB" id="A0A1T4SQT6"/>
<organism evidence="1 2">
    <name type="scientific">Consotaella salsifontis</name>
    <dbReference type="NCBI Taxonomy" id="1365950"/>
    <lineage>
        <taxon>Bacteria</taxon>
        <taxon>Pseudomonadati</taxon>
        <taxon>Pseudomonadota</taxon>
        <taxon>Alphaproteobacteria</taxon>
        <taxon>Hyphomicrobiales</taxon>
        <taxon>Aurantimonadaceae</taxon>
        <taxon>Consotaella</taxon>
    </lineage>
</organism>
<evidence type="ECO:0000313" key="2">
    <source>
        <dbReference type="Proteomes" id="UP000190135"/>
    </source>
</evidence>
<dbReference type="EMBL" id="FUXL01000013">
    <property type="protein sequence ID" value="SKA30537.1"/>
    <property type="molecule type" value="Genomic_DNA"/>
</dbReference>
<dbReference type="STRING" id="1365950.SAMN05428963_11326"/>
<evidence type="ECO:0008006" key="3">
    <source>
        <dbReference type="Google" id="ProtNLM"/>
    </source>
</evidence>
<dbReference type="Pfam" id="PF06748">
    <property type="entry name" value="DUF1217"/>
    <property type="match status" value="4"/>
</dbReference>
<dbReference type="SUPFAM" id="SSF158837">
    <property type="entry name" value="AGR C 984p-like"/>
    <property type="match status" value="5"/>
</dbReference>
<name>A0A1T4SQT6_9HYPH</name>
<accession>A0A1T4SQT6</accession>
<proteinExistence type="predicted"/>
<dbReference type="Proteomes" id="UP000190135">
    <property type="component" value="Unassembled WGS sequence"/>
</dbReference>
<dbReference type="InterPro" id="IPR010626">
    <property type="entry name" value="DUF1217"/>
</dbReference>
<sequence length="725" mass="80470">MLSTLLAYRMVANDPDRALARVEANPVNKREAEYYQDNIGNVRSVDDFIGNFRLFRFAMTAYGLEEKVNQQGFMRKVLESDLSDKNSFANRLVDKRFVAFAKAFNFSADGSVSSTPEIQTATQENNTVEAYSEWRVRNATAAAAETNYFRDHFRGDMSVDDLLNDDRLYQVVMKSADIDTTYLSKSYVRQMLTADYTDRNAFPAGSQGAKYFELAGMLRFDSTGAAPARTPEYTADLIDQTSYNYNVNTDNIDSPQAEQYMVDHFTSKIDTITNVNDLVADPKACRYIFVAFGLDPDLEYSSSIQQALTSDLNDPNSWVRKLPVDSAADVKRKTSYMAMASMFDFGTDGTADPAGAITDEEKQQLSALFHEHNDDKSETMDKLSTAIFRGKIRKVTTLNSLLYDKSLLEYALKACDIDPEKVSQSQLRKVLTSDLSDPKSYVNRLGDERFVNLAASFNFDANGKVGAPKPIQTLRDQQATATLYTAALSSSATTAQKAKAKEEVTYYLEKMPTLHKLDDFVADDRLTKFVLAAHGVEDQKVTPSMWKKILASDITDPKNYASSLGSQFADIAASFNFDKDGKVAASDNVQTVGGVAKTRQLFLRQTMETDAGQQNEGARLALYFQRKAPEVKSAYDILADKALTQAVRTAFGLPDQMSQMDIDVQAKILDKKLNYDDFKDPKKLDALVARFAAMYDLKNDTSASSPAVSLISGINTGGTGLLGYL</sequence>
<dbReference type="InterPro" id="IPR023157">
    <property type="entry name" value="AGR-C-984p-like_sf"/>
</dbReference>
<keyword evidence="2" id="KW-1185">Reference proteome</keyword>
<reference evidence="1 2" key="1">
    <citation type="submission" date="2017-02" db="EMBL/GenBank/DDBJ databases">
        <authorList>
            <person name="Peterson S.W."/>
        </authorList>
    </citation>
    <scope>NUCLEOTIDE SEQUENCE [LARGE SCALE GENOMIC DNA]</scope>
    <source>
        <strain evidence="1 2">USBA 369</strain>
    </source>
</reference>
<gene>
    <name evidence="1" type="ORF">SAMN05428963_11326</name>
</gene>